<keyword evidence="1" id="KW-0472">Membrane</keyword>
<proteinExistence type="predicted"/>
<comment type="caution">
    <text evidence="2">The sequence shown here is derived from an EMBL/GenBank/DDBJ whole genome shotgun (WGS) entry which is preliminary data.</text>
</comment>
<feature type="transmembrane region" description="Helical" evidence="1">
    <location>
        <begin position="50"/>
        <end position="73"/>
    </location>
</feature>
<dbReference type="AlphaFoldDB" id="A0A9W6UDN9"/>
<feature type="transmembrane region" description="Helical" evidence="1">
    <location>
        <begin position="141"/>
        <end position="164"/>
    </location>
</feature>
<dbReference type="OrthoDB" id="121615at2759"/>
<feature type="transmembrane region" description="Helical" evidence="1">
    <location>
        <begin position="85"/>
        <end position="105"/>
    </location>
</feature>
<reference evidence="2" key="1">
    <citation type="submission" date="2023-04" db="EMBL/GenBank/DDBJ databases">
        <title>Phytophthora lilii NBRC 32176.</title>
        <authorList>
            <person name="Ichikawa N."/>
            <person name="Sato H."/>
            <person name="Tonouchi N."/>
        </authorList>
    </citation>
    <scope>NUCLEOTIDE SEQUENCE</scope>
    <source>
        <strain evidence="2">NBRC 32176</strain>
    </source>
</reference>
<feature type="transmembrane region" description="Helical" evidence="1">
    <location>
        <begin position="185"/>
        <end position="209"/>
    </location>
</feature>
<evidence type="ECO:0000256" key="1">
    <source>
        <dbReference type="SAM" id="Phobius"/>
    </source>
</evidence>
<dbReference type="Proteomes" id="UP001165083">
    <property type="component" value="Unassembled WGS sequence"/>
</dbReference>
<keyword evidence="1" id="KW-1133">Transmembrane helix</keyword>
<protein>
    <submittedName>
        <fullName evidence="2">Unnamed protein product</fullName>
    </submittedName>
</protein>
<keyword evidence="1" id="KW-0812">Transmembrane</keyword>
<keyword evidence="3" id="KW-1185">Reference proteome</keyword>
<accession>A0A9W6UDN9</accession>
<feature type="transmembrane region" description="Helical" evidence="1">
    <location>
        <begin position="117"/>
        <end position="135"/>
    </location>
</feature>
<sequence length="589" mass="65718">MKECYARAGAGVRALIRRCESVQVELHGKYLFERFVAMDKYCKSTSALRAVAVLAATPLVPLLCVAITDAFPLKSADLGLEQSGMLWVRGAFVGLMESYALAWMFNVYIPELKLSRFTLLLSALAAVAAGHISAFRLMKLFWFPFPFTLFVTCGPWVGALALSLKLARGCFLRKHAFVQQELRRFSGILMMQLAAATIYAGFNVLFLSIPSKWQTVASLLVPMFKLTLKNVICRRLRGKGYVKPEMVILNVEVTNALFISSNIQQESSAKTSGLLILMDFAQMLTSLFDLSLMLKDLEEIAKKMGIHTNEIIASAVKISNKYPEIGQQEIMDSSSCLSKSDVFRFSTLHTTNSRMRFMSTVHIIPAPTETNVAVIPNLPWGSPKIAQIAPLKENADVEPIDRVYLLIIFYWPNRIFYPELQGLDEAHFWGITRNILAYGLLELAPFAVAMAMVYKTTHRFPLQHLAYVVSSAWGKFQCKLVLWMLVLVHSTIPQLGTPKQQNLLQVSPIKLTLLSCGQGWTSRSSLNGSTKVTSDDENGAKVAPSVFADIEPKLNVEALASLFASGNWQCYDRAEPVSKLKWNCIDWQA</sequence>
<dbReference type="EMBL" id="BSXW01000835">
    <property type="protein sequence ID" value="GMF30400.1"/>
    <property type="molecule type" value="Genomic_DNA"/>
</dbReference>
<gene>
    <name evidence="2" type="ORF">Plil01_001296100</name>
</gene>
<name>A0A9W6UDN9_9STRA</name>
<evidence type="ECO:0000313" key="2">
    <source>
        <dbReference type="EMBL" id="GMF30400.1"/>
    </source>
</evidence>
<evidence type="ECO:0000313" key="3">
    <source>
        <dbReference type="Proteomes" id="UP001165083"/>
    </source>
</evidence>
<organism evidence="2 3">
    <name type="scientific">Phytophthora lilii</name>
    <dbReference type="NCBI Taxonomy" id="2077276"/>
    <lineage>
        <taxon>Eukaryota</taxon>
        <taxon>Sar</taxon>
        <taxon>Stramenopiles</taxon>
        <taxon>Oomycota</taxon>
        <taxon>Peronosporomycetes</taxon>
        <taxon>Peronosporales</taxon>
        <taxon>Peronosporaceae</taxon>
        <taxon>Phytophthora</taxon>
    </lineage>
</organism>